<comment type="caution">
    <text evidence="1">The sequence shown here is derived from an EMBL/GenBank/DDBJ whole genome shotgun (WGS) entry which is preliminary data.</text>
</comment>
<evidence type="ECO:0000313" key="2">
    <source>
        <dbReference type="Proteomes" id="UP000234420"/>
    </source>
</evidence>
<dbReference type="RefSeq" id="WP_065208502.1">
    <property type="nucleotide sequence ID" value="NZ_JABJXE010000015.1"/>
</dbReference>
<reference evidence="1 2" key="1">
    <citation type="journal article" date="2018" name="Syst. Appl. Microbiol.">
        <title>Photobacterium carnosum sp. nov., isolated from spoiled modified atmosphere packaged poultry meat.</title>
        <authorList>
            <person name="Hilgarth M."/>
            <person name="Fuertes S."/>
            <person name="Ehrmann M."/>
            <person name="Vogel R.F."/>
        </authorList>
    </citation>
    <scope>NUCLEOTIDE SEQUENCE [LARGE SCALE GENOMIC DNA]</scope>
    <source>
        <strain evidence="1 2">TMW 2.2021</strain>
    </source>
</reference>
<evidence type="ECO:0000313" key="1">
    <source>
        <dbReference type="EMBL" id="PLC57102.1"/>
    </source>
</evidence>
<keyword evidence="2" id="KW-1185">Reference proteome</keyword>
<name>A0A2N4UQ20_9GAMM</name>
<gene>
    <name evidence="1" type="ORF">CIK00_15075</name>
</gene>
<dbReference type="Proteomes" id="UP000234420">
    <property type="component" value="Unassembled WGS sequence"/>
</dbReference>
<organism evidence="1 2">
    <name type="scientific">Photobacterium carnosum</name>
    <dbReference type="NCBI Taxonomy" id="2023717"/>
    <lineage>
        <taxon>Bacteria</taxon>
        <taxon>Pseudomonadati</taxon>
        <taxon>Pseudomonadota</taxon>
        <taxon>Gammaproteobacteria</taxon>
        <taxon>Vibrionales</taxon>
        <taxon>Vibrionaceae</taxon>
        <taxon>Photobacterium</taxon>
    </lineage>
</organism>
<protein>
    <submittedName>
        <fullName evidence="1">Uncharacterized protein</fullName>
    </submittedName>
</protein>
<accession>A0A2N4UQ20</accession>
<dbReference type="AlphaFoldDB" id="A0A2N4UQ20"/>
<dbReference type="EMBL" id="NPIB01000020">
    <property type="protein sequence ID" value="PLC57102.1"/>
    <property type="molecule type" value="Genomic_DNA"/>
</dbReference>
<sequence length="85" mass="9566">MRPNSRINTLKDLTNWVESVAEESNTNVNDHQIRLVHGEFSNGSIGYMIQLTHTSQSVEEMLITDGLATQIIKKTSPSPTKDQMH</sequence>
<proteinExistence type="predicted"/>